<protein>
    <submittedName>
        <fullName evidence="1">Uncharacterized protein</fullName>
    </submittedName>
</protein>
<gene>
    <name evidence="1" type="ORF">HPLM_LOCUS15531</name>
</gene>
<accession>A0A3P7XBV2</accession>
<dbReference type="Proteomes" id="UP000268014">
    <property type="component" value="Unassembled WGS sequence"/>
</dbReference>
<reference evidence="1 2" key="1">
    <citation type="submission" date="2018-11" db="EMBL/GenBank/DDBJ databases">
        <authorList>
            <consortium name="Pathogen Informatics"/>
        </authorList>
    </citation>
    <scope>NUCLEOTIDE SEQUENCE [LARGE SCALE GENOMIC DNA]</scope>
    <source>
        <strain evidence="1 2">MHpl1</strain>
    </source>
</reference>
<evidence type="ECO:0000313" key="2">
    <source>
        <dbReference type="Proteomes" id="UP000268014"/>
    </source>
</evidence>
<organism evidence="1 2">
    <name type="scientific">Haemonchus placei</name>
    <name type="common">Barber's pole worm</name>
    <dbReference type="NCBI Taxonomy" id="6290"/>
    <lineage>
        <taxon>Eukaryota</taxon>
        <taxon>Metazoa</taxon>
        <taxon>Ecdysozoa</taxon>
        <taxon>Nematoda</taxon>
        <taxon>Chromadorea</taxon>
        <taxon>Rhabditida</taxon>
        <taxon>Rhabditina</taxon>
        <taxon>Rhabditomorpha</taxon>
        <taxon>Strongyloidea</taxon>
        <taxon>Trichostrongylidae</taxon>
        <taxon>Haemonchus</taxon>
    </lineage>
</organism>
<name>A0A3P7XBV2_HAEPC</name>
<sequence length="149" mass="16964">MQQPVVNFLQVPPPLPFVDVLLPTHSLYFWTPAHQKLVDQNFFVNQISQDQLPEDVLATSPIPFQHPPEHIPSARSAAPTRQYVDEHPILTAPTPPFLHQFRHLRYPIRHPMRFQFSLPTQKLCSPDVVVLHYTLGLVSSSLSTPFAAC</sequence>
<evidence type="ECO:0000313" key="1">
    <source>
        <dbReference type="EMBL" id="VDO56957.1"/>
    </source>
</evidence>
<proteinExistence type="predicted"/>
<dbReference type="AlphaFoldDB" id="A0A3P7XBV2"/>
<dbReference type="EMBL" id="UZAF01019020">
    <property type="protein sequence ID" value="VDO56957.1"/>
    <property type="molecule type" value="Genomic_DNA"/>
</dbReference>
<keyword evidence="2" id="KW-1185">Reference proteome</keyword>